<sequence length="337" mass="40441">MKTRLEKFEMKYGYFLPNDFKRFIKKFGGDVQFGSCRFEYVENMVNNLLRIPGKMNFHLFPFGDVGNGDYYCFYKYGPKVEDYFVGIWLHETRNFIILASDFISFMYKCALDDIMSVNLIQDDFDYGITSEEILSRVNILSKEYGFNVEKIKQVQNEVDYHKFMIEYDEKSIQSLCYLGRYYINENTKEAKLYLEKVIDIFPYYTAPYYILGQYYLLKGNDFKDYFKKGLNTSLDLTGFSYWEEDYIEIPEDVHREMLLYLEDEFKDPYDAEYRLYLARKYSKQGEYEKAMIEYNNVLYCTEDKDIIKETLKSAHKDSLQGGLLYLSKIIENDLKYF</sequence>
<protein>
    <submittedName>
        <fullName evidence="2">SMI1 / KNR4 family (SUKH-1)</fullName>
    </submittedName>
</protein>
<dbReference type="AlphaFoldDB" id="A0A1H5SLJ9"/>
<dbReference type="Proteomes" id="UP000242850">
    <property type="component" value="Unassembled WGS sequence"/>
</dbReference>
<gene>
    <name evidence="2" type="ORF">SAMN05660865_00399</name>
</gene>
<dbReference type="InterPro" id="IPR018958">
    <property type="entry name" value="Knr4/Smi1-like_dom"/>
</dbReference>
<dbReference type="SUPFAM" id="SSF160631">
    <property type="entry name" value="SMI1/KNR4-like"/>
    <property type="match status" value="1"/>
</dbReference>
<dbReference type="EMBL" id="FNUK01000003">
    <property type="protein sequence ID" value="SEF51320.1"/>
    <property type="molecule type" value="Genomic_DNA"/>
</dbReference>
<name>A0A1H5SLJ9_9CLOT</name>
<accession>A0A1H5SLJ9</accession>
<proteinExistence type="predicted"/>
<reference evidence="3" key="1">
    <citation type="submission" date="2016-10" db="EMBL/GenBank/DDBJ databases">
        <authorList>
            <person name="Varghese N."/>
            <person name="Submissions S."/>
        </authorList>
    </citation>
    <scope>NUCLEOTIDE SEQUENCE [LARGE SCALE GENOMIC DNA]</scope>
    <source>
        <strain evidence="3">DSM 5463</strain>
    </source>
</reference>
<evidence type="ECO:0000313" key="2">
    <source>
        <dbReference type="EMBL" id="SEF51320.1"/>
    </source>
</evidence>
<organism evidence="2 3">
    <name type="scientific">Caloramator fervidus</name>
    <dbReference type="NCBI Taxonomy" id="29344"/>
    <lineage>
        <taxon>Bacteria</taxon>
        <taxon>Bacillati</taxon>
        <taxon>Bacillota</taxon>
        <taxon>Clostridia</taxon>
        <taxon>Eubacteriales</taxon>
        <taxon>Clostridiaceae</taxon>
        <taxon>Caloramator</taxon>
    </lineage>
</organism>
<keyword evidence="3" id="KW-1185">Reference proteome</keyword>
<feature type="domain" description="Knr4/Smi1-like" evidence="1">
    <location>
        <begin position="1"/>
        <end position="86"/>
    </location>
</feature>
<dbReference type="Gene3D" id="3.40.1580.10">
    <property type="entry name" value="SMI1/KNR4-like"/>
    <property type="match status" value="1"/>
</dbReference>
<dbReference type="InterPro" id="IPR037883">
    <property type="entry name" value="Knr4/Smi1-like_sf"/>
</dbReference>
<evidence type="ECO:0000259" key="1">
    <source>
        <dbReference type="SMART" id="SM00860"/>
    </source>
</evidence>
<dbReference type="RefSeq" id="WP_103895414.1">
    <property type="nucleotide sequence ID" value="NZ_FNUK01000003.1"/>
</dbReference>
<evidence type="ECO:0000313" key="3">
    <source>
        <dbReference type="Proteomes" id="UP000242850"/>
    </source>
</evidence>
<dbReference type="InterPro" id="IPR011990">
    <property type="entry name" value="TPR-like_helical_dom_sf"/>
</dbReference>
<dbReference type="OrthoDB" id="2860275at2"/>
<dbReference type="Pfam" id="PF09346">
    <property type="entry name" value="SMI1_KNR4"/>
    <property type="match status" value="1"/>
</dbReference>
<dbReference type="SMART" id="SM00860">
    <property type="entry name" value="SMI1_KNR4"/>
    <property type="match status" value="1"/>
</dbReference>
<dbReference type="SUPFAM" id="SSF48452">
    <property type="entry name" value="TPR-like"/>
    <property type="match status" value="1"/>
</dbReference>
<dbReference type="Gene3D" id="1.25.40.10">
    <property type="entry name" value="Tetratricopeptide repeat domain"/>
    <property type="match status" value="1"/>
</dbReference>